<name>A0A1L7RMP8_9ACTO</name>
<reference evidence="3" key="1">
    <citation type="submission" date="2014-07" db="EMBL/GenBank/DDBJ databases">
        <authorList>
            <person name="Zhang J.E."/>
            <person name="Yang H."/>
            <person name="Guo J."/>
            <person name="Deng Z."/>
            <person name="Luo H."/>
            <person name="Luo M."/>
            <person name="Zhao B."/>
        </authorList>
    </citation>
    <scope>NUCLEOTIDE SEQUENCE</scope>
    <source>
        <strain evidence="3">AM4</strain>
    </source>
</reference>
<dbReference type="EMBL" id="LK995541">
    <property type="protein sequence ID" value="CED92469.1"/>
    <property type="molecule type" value="Genomic_DNA"/>
</dbReference>
<gene>
    <name evidence="3" type="ORF">AAM4_2637</name>
</gene>
<sequence>MMLSEHPKVTLMIEEDPVSSAQRSAPHARNTSPGRPAPGRLRRPTWKDPRLAGGLVLIGAAVALGTWAVNAAADTEQIYVLAQDVAPGTDLNADGVLTLVDSHPGTAAYVTAGDLPADAVATRSLQAGELLPSGAVGAAGDVDLRSVVLDVASGLPTGTGAGDVVDLWALPTAPIAGQEAGAAEVVARGLTISSVGEAGASIIGGTSVQVEVLVPQDAVADVLTAVGADGPLVLVPTGQGQ</sequence>
<accession>A0A1L7RMP8</accession>
<evidence type="ECO:0000256" key="1">
    <source>
        <dbReference type="SAM" id="MobiDB-lite"/>
    </source>
</evidence>
<evidence type="ECO:0008006" key="4">
    <source>
        <dbReference type="Google" id="ProtNLM"/>
    </source>
</evidence>
<feature type="transmembrane region" description="Helical" evidence="2">
    <location>
        <begin position="51"/>
        <end position="69"/>
    </location>
</feature>
<keyword evidence="2" id="KW-0812">Transmembrane</keyword>
<dbReference type="AlphaFoldDB" id="A0A1L7RMP8"/>
<feature type="region of interest" description="Disordered" evidence="1">
    <location>
        <begin position="17"/>
        <end position="46"/>
    </location>
</feature>
<evidence type="ECO:0000256" key="2">
    <source>
        <dbReference type="SAM" id="Phobius"/>
    </source>
</evidence>
<keyword evidence="2" id="KW-1133">Transmembrane helix</keyword>
<organism evidence="3">
    <name type="scientific">Actinomyces succiniciruminis</name>
    <dbReference type="NCBI Taxonomy" id="1522002"/>
    <lineage>
        <taxon>Bacteria</taxon>
        <taxon>Bacillati</taxon>
        <taxon>Actinomycetota</taxon>
        <taxon>Actinomycetes</taxon>
        <taxon>Actinomycetales</taxon>
        <taxon>Actinomycetaceae</taxon>
        <taxon>Actinomyces</taxon>
    </lineage>
</organism>
<proteinExistence type="predicted"/>
<evidence type="ECO:0000313" key="3">
    <source>
        <dbReference type="EMBL" id="CED92469.1"/>
    </source>
</evidence>
<protein>
    <recommendedName>
        <fullName evidence="4">SAF domain-containing protein</fullName>
    </recommendedName>
</protein>
<keyword evidence="2" id="KW-0472">Membrane</keyword>